<evidence type="ECO:0000256" key="2">
    <source>
        <dbReference type="ARBA" id="ARBA00022516"/>
    </source>
</evidence>
<evidence type="ECO:0000313" key="11">
    <source>
        <dbReference type="EMBL" id="CAD9249807.1"/>
    </source>
</evidence>
<gene>
    <name evidence="11" type="ORF">PPAR1163_LOCUS8167</name>
    <name evidence="12" type="ORF">PPAR1163_LOCUS8168</name>
</gene>
<evidence type="ECO:0000256" key="1">
    <source>
        <dbReference type="ARBA" id="ARBA00004141"/>
    </source>
</evidence>
<feature type="transmembrane region" description="Helical" evidence="10">
    <location>
        <begin position="212"/>
        <end position="233"/>
    </location>
</feature>
<dbReference type="InterPro" id="IPR030457">
    <property type="entry name" value="ELO_CS"/>
</dbReference>
<dbReference type="EMBL" id="HBGJ01012921">
    <property type="protein sequence ID" value="CAD9249807.1"/>
    <property type="molecule type" value="Transcribed_RNA"/>
</dbReference>
<dbReference type="GO" id="GO:0042761">
    <property type="term" value="P:very long-chain fatty acid biosynthetic process"/>
    <property type="evidence" value="ECO:0007669"/>
    <property type="project" value="TreeGrafter"/>
</dbReference>
<feature type="transmembrane region" description="Helical" evidence="10">
    <location>
        <begin position="188"/>
        <end position="206"/>
    </location>
</feature>
<keyword evidence="6 10" id="KW-1133">Transmembrane helix</keyword>
<evidence type="ECO:0000256" key="8">
    <source>
        <dbReference type="ARBA" id="ARBA00023136"/>
    </source>
</evidence>
<keyword evidence="4 10" id="KW-0812">Transmembrane</keyword>
<name>A0A6U4EXB1_9STRA</name>
<dbReference type="GO" id="GO:0005789">
    <property type="term" value="C:endoplasmic reticulum membrane"/>
    <property type="evidence" value="ECO:0007669"/>
    <property type="project" value="TreeGrafter"/>
</dbReference>
<reference evidence="11" key="1">
    <citation type="submission" date="2021-01" db="EMBL/GenBank/DDBJ databases">
        <authorList>
            <person name="Corre E."/>
            <person name="Pelletier E."/>
            <person name="Niang G."/>
            <person name="Scheremetjew M."/>
            <person name="Finn R."/>
            <person name="Kale V."/>
            <person name="Holt S."/>
            <person name="Cochrane G."/>
            <person name="Meng A."/>
            <person name="Brown T."/>
            <person name="Cohen L."/>
        </authorList>
    </citation>
    <scope>NUCLEOTIDE SEQUENCE</scope>
    <source>
        <strain evidence="11">CCMP2877</strain>
    </source>
</reference>
<dbReference type="GO" id="GO:0030148">
    <property type="term" value="P:sphingolipid biosynthetic process"/>
    <property type="evidence" value="ECO:0007669"/>
    <property type="project" value="TreeGrafter"/>
</dbReference>
<keyword evidence="2 10" id="KW-0444">Lipid biosynthesis</keyword>
<sequence length="320" mass="35882">MATTMATTVATATARFFGFVPAAEVVKTFNEARGVWYVEVFDAIPALGATAAAWWETAPHKAVNAAIAPVFELARDQPMLAVWASLAYVVGIFALKQYMRSRDALQITPLVAAWDLLLCVFSAAGMMRTVPHLLWHLHTYGWHQNVCGPMWYMYGSGVTGMWLQLFVLSKYAELLDTVLLILKKRKVIFLHWFHHAATLMFCWHAYGIESSLGLFFCAMNYSVHALMYGYYFLAAVHCVPKWFPVPAITVLQIAQMAAGMTVCASAAYYSWGAGEACEKDSTLVYASLMYGVYLVLFCKFFVDRFILKKYKKGKAKAKTQ</sequence>
<evidence type="ECO:0000256" key="7">
    <source>
        <dbReference type="ARBA" id="ARBA00023098"/>
    </source>
</evidence>
<protein>
    <recommendedName>
        <fullName evidence="10">Elongation of fatty acids protein</fullName>
        <ecNumber evidence="10">2.3.1.-</ecNumber>
    </recommendedName>
</protein>
<feature type="transmembrane region" description="Helical" evidence="10">
    <location>
        <begin position="245"/>
        <end position="271"/>
    </location>
</feature>
<dbReference type="GO" id="GO:0034626">
    <property type="term" value="P:fatty acid elongation, polyunsaturated fatty acid"/>
    <property type="evidence" value="ECO:0007669"/>
    <property type="project" value="TreeGrafter"/>
</dbReference>
<dbReference type="InterPro" id="IPR002076">
    <property type="entry name" value="ELO_fam"/>
</dbReference>
<evidence type="ECO:0000256" key="5">
    <source>
        <dbReference type="ARBA" id="ARBA00022832"/>
    </source>
</evidence>
<dbReference type="PANTHER" id="PTHR11157">
    <property type="entry name" value="FATTY ACID ACYL TRANSFERASE-RELATED"/>
    <property type="match status" value="1"/>
</dbReference>
<dbReference type="EC" id="2.3.1.-" evidence="10"/>
<dbReference type="GO" id="GO:0034625">
    <property type="term" value="P:fatty acid elongation, monounsaturated fatty acid"/>
    <property type="evidence" value="ECO:0007669"/>
    <property type="project" value="TreeGrafter"/>
</dbReference>
<keyword evidence="8 10" id="KW-0472">Membrane</keyword>
<organism evidence="11">
    <name type="scientific">Phaeomonas parva</name>
    <dbReference type="NCBI Taxonomy" id="124430"/>
    <lineage>
        <taxon>Eukaryota</taxon>
        <taxon>Sar</taxon>
        <taxon>Stramenopiles</taxon>
        <taxon>Ochrophyta</taxon>
        <taxon>Pinguiophyceae</taxon>
        <taxon>Pinguiochrysidales</taxon>
        <taxon>Pinguiochrysidaceae</taxon>
        <taxon>Phaeomonas</taxon>
    </lineage>
</organism>
<feature type="transmembrane region" description="Helical" evidence="10">
    <location>
        <begin position="283"/>
        <end position="302"/>
    </location>
</feature>
<dbReference type="GO" id="GO:0019367">
    <property type="term" value="P:fatty acid elongation, saturated fatty acid"/>
    <property type="evidence" value="ECO:0007669"/>
    <property type="project" value="TreeGrafter"/>
</dbReference>
<comment type="catalytic activity">
    <reaction evidence="10">
        <text>an acyl-CoA + malonyl-CoA + H(+) = a 3-oxoacyl-CoA + CO2 + CoA</text>
        <dbReference type="Rhea" id="RHEA:50252"/>
        <dbReference type="ChEBI" id="CHEBI:15378"/>
        <dbReference type="ChEBI" id="CHEBI:16526"/>
        <dbReference type="ChEBI" id="CHEBI:57287"/>
        <dbReference type="ChEBI" id="CHEBI:57384"/>
        <dbReference type="ChEBI" id="CHEBI:58342"/>
        <dbReference type="ChEBI" id="CHEBI:90726"/>
    </reaction>
    <physiologicalReaction direction="left-to-right" evidence="10">
        <dbReference type="Rhea" id="RHEA:50253"/>
    </physiologicalReaction>
</comment>
<dbReference type="PROSITE" id="PS01188">
    <property type="entry name" value="ELO"/>
    <property type="match status" value="1"/>
</dbReference>
<dbReference type="PANTHER" id="PTHR11157:SF17">
    <property type="entry name" value="ELONGATION OF VERY LONG CHAIN FATTY ACIDS PROTEIN 6"/>
    <property type="match status" value="1"/>
</dbReference>
<feature type="transmembrane region" description="Helical" evidence="10">
    <location>
        <begin position="78"/>
        <end position="95"/>
    </location>
</feature>
<proteinExistence type="inferred from homology"/>
<keyword evidence="3 10" id="KW-0808">Transferase</keyword>
<dbReference type="AlphaFoldDB" id="A0A6U4EXB1"/>
<evidence type="ECO:0000256" key="3">
    <source>
        <dbReference type="ARBA" id="ARBA00022679"/>
    </source>
</evidence>
<evidence type="ECO:0000256" key="6">
    <source>
        <dbReference type="ARBA" id="ARBA00022989"/>
    </source>
</evidence>
<evidence type="ECO:0000256" key="4">
    <source>
        <dbReference type="ARBA" id="ARBA00022692"/>
    </source>
</evidence>
<accession>A0A6U4EXB1</accession>
<keyword evidence="9 10" id="KW-0275">Fatty acid biosynthesis</keyword>
<dbReference type="Pfam" id="PF01151">
    <property type="entry name" value="ELO"/>
    <property type="match status" value="1"/>
</dbReference>
<feature type="transmembrane region" description="Helical" evidence="10">
    <location>
        <begin position="107"/>
        <end position="130"/>
    </location>
</feature>
<evidence type="ECO:0000313" key="12">
    <source>
        <dbReference type="EMBL" id="CAD9249808.1"/>
    </source>
</evidence>
<evidence type="ECO:0000256" key="9">
    <source>
        <dbReference type="ARBA" id="ARBA00023160"/>
    </source>
</evidence>
<comment type="similarity">
    <text evidence="10">Belongs to the ELO family.</text>
</comment>
<feature type="transmembrane region" description="Helical" evidence="10">
    <location>
        <begin position="150"/>
        <end position="168"/>
    </location>
</feature>
<dbReference type="GO" id="GO:0009922">
    <property type="term" value="F:fatty acid elongase activity"/>
    <property type="evidence" value="ECO:0007669"/>
    <property type="project" value="InterPro"/>
</dbReference>
<evidence type="ECO:0000256" key="10">
    <source>
        <dbReference type="RuleBase" id="RU361115"/>
    </source>
</evidence>
<comment type="subcellular location">
    <subcellularLocation>
        <location evidence="1">Membrane</location>
        <topology evidence="1">Multi-pass membrane protein</topology>
    </subcellularLocation>
</comment>
<keyword evidence="5 10" id="KW-0276">Fatty acid metabolism</keyword>
<dbReference type="EMBL" id="HBGJ01012922">
    <property type="protein sequence ID" value="CAD9249808.1"/>
    <property type="molecule type" value="Transcribed_RNA"/>
</dbReference>
<keyword evidence="7 10" id="KW-0443">Lipid metabolism</keyword>